<evidence type="ECO:0000256" key="3">
    <source>
        <dbReference type="ARBA" id="ARBA00022737"/>
    </source>
</evidence>
<keyword evidence="5 11" id="KW-0862">Zinc</keyword>
<dbReference type="PROSITE" id="PS51915">
    <property type="entry name" value="ZAD"/>
    <property type="match status" value="1"/>
</dbReference>
<dbReference type="OMA" id="IRQQHRP"/>
<dbReference type="PROSITE" id="PS50157">
    <property type="entry name" value="ZINC_FINGER_C2H2_2"/>
    <property type="match status" value="7"/>
</dbReference>
<dbReference type="PROSITE" id="PS00028">
    <property type="entry name" value="ZINC_FINGER_C2H2_1"/>
    <property type="match status" value="7"/>
</dbReference>
<dbReference type="SMART" id="SM00355">
    <property type="entry name" value="ZnF_C2H2"/>
    <property type="match status" value="7"/>
</dbReference>
<dbReference type="OrthoDB" id="6077919at2759"/>
<dbReference type="Pfam" id="PF07776">
    <property type="entry name" value="zf-AD"/>
    <property type="match status" value="1"/>
</dbReference>
<feature type="domain" description="C2H2-type" evidence="13">
    <location>
        <begin position="230"/>
        <end position="257"/>
    </location>
</feature>
<dbReference type="Pfam" id="PF00096">
    <property type="entry name" value="zf-C2H2"/>
    <property type="match status" value="5"/>
</dbReference>
<protein>
    <submittedName>
        <fullName evidence="15">Uncharacterized protein</fullName>
    </submittedName>
</protein>
<proteinExistence type="predicted"/>
<dbReference type="InterPro" id="IPR036236">
    <property type="entry name" value="Znf_C2H2_sf"/>
</dbReference>
<organism evidence="15 16">
    <name type="scientific">Hermetia illucens</name>
    <name type="common">Black soldier fly</name>
    <dbReference type="NCBI Taxonomy" id="343691"/>
    <lineage>
        <taxon>Eukaryota</taxon>
        <taxon>Metazoa</taxon>
        <taxon>Ecdysozoa</taxon>
        <taxon>Arthropoda</taxon>
        <taxon>Hexapoda</taxon>
        <taxon>Insecta</taxon>
        <taxon>Pterygota</taxon>
        <taxon>Neoptera</taxon>
        <taxon>Endopterygota</taxon>
        <taxon>Diptera</taxon>
        <taxon>Brachycera</taxon>
        <taxon>Stratiomyomorpha</taxon>
        <taxon>Stratiomyidae</taxon>
        <taxon>Hermetiinae</taxon>
        <taxon>Hermetia</taxon>
    </lineage>
</organism>
<keyword evidence="3" id="KW-0677">Repeat</keyword>
<dbReference type="Proteomes" id="UP000594454">
    <property type="component" value="Chromosome 1"/>
</dbReference>
<feature type="binding site" evidence="11">
    <location>
        <position position="60"/>
    </location>
    <ligand>
        <name>Zn(2+)</name>
        <dbReference type="ChEBI" id="CHEBI:29105"/>
    </ligand>
</feature>
<evidence type="ECO:0000256" key="11">
    <source>
        <dbReference type="PROSITE-ProRule" id="PRU01263"/>
    </source>
</evidence>
<dbReference type="Gene3D" id="3.30.160.60">
    <property type="entry name" value="Classic Zinc Finger"/>
    <property type="match status" value="7"/>
</dbReference>
<evidence type="ECO:0000256" key="6">
    <source>
        <dbReference type="ARBA" id="ARBA00023015"/>
    </source>
</evidence>
<dbReference type="FunFam" id="3.30.160.60:FF:000965">
    <property type="entry name" value="Neurotrophin receptor-interacting factor homolog"/>
    <property type="match status" value="1"/>
</dbReference>
<evidence type="ECO:0000256" key="7">
    <source>
        <dbReference type="ARBA" id="ARBA00023125"/>
    </source>
</evidence>
<accession>A0A7R8UFG1</accession>
<evidence type="ECO:0000256" key="9">
    <source>
        <dbReference type="ARBA" id="ARBA00023242"/>
    </source>
</evidence>
<dbReference type="SMART" id="SM00868">
    <property type="entry name" value="zf-AD"/>
    <property type="match status" value="1"/>
</dbReference>
<feature type="binding site" evidence="11">
    <location>
        <position position="13"/>
    </location>
    <ligand>
        <name>Zn(2+)</name>
        <dbReference type="ChEBI" id="CHEBI:29105"/>
    </ligand>
</feature>
<feature type="domain" description="ZAD" evidence="14">
    <location>
        <begin position="11"/>
        <end position="84"/>
    </location>
</feature>
<dbReference type="GO" id="GO:0008270">
    <property type="term" value="F:zinc ion binding"/>
    <property type="evidence" value="ECO:0007669"/>
    <property type="project" value="UniProtKB-UniRule"/>
</dbReference>
<feature type="domain" description="C2H2-type" evidence="13">
    <location>
        <begin position="342"/>
        <end position="370"/>
    </location>
</feature>
<dbReference type="PANTHER" id="PTHR16515">
    <property type="entry name" value="PR DOMAIN ZINC FINGER PROTEIN"/>
    <property type="match status" value="1"/>
</dbReference>
<dbReference type="InterPro" id="IPR013087">
    <property type="entry name" value="Znf_C2H2_type"/>
</dbReference>
<feature type="binding site" evidence="11">
    <location>
        <position position="16"/>
    </location>
    <ligand>
        <name>Zn(2+)</name>
        <dbReference type="ChEBI" id="CHEBI:29105"/>
    </ligand>
</feature>
<keyword evidence="7" id="KW-0238">DNA-binding</keyword>
<evidence type="ECO:0000256" key="5">
    <source>
        <dbReference type="ARBA" id="ARBA00022833"/>
    </source>
</evidence>
<feature type="domain" description="C2H2-type" evidence="13">
    <location>
        <begin position="399"/>
        <end position="426"/>
    </location>
</feature>
<keyword evidence="9" id="KW-0539">Nucleus</keyword>
<reference evidence="15 16" key="1">
    <citation type="submission" date="2020-11" db="EMBL/GenBank/DDBJ databases">
        <authorList>
            <person name="Wallbank WR R."/>
            <person name="Pardo Diaz C."/>
            <person name="Kozak K."/>
            <person name="Martin S."/>
            <person name="Jiggins C."/>
            <person name="Moest M."/>
            <person name="Warren A I."/>
            <person name="Generalovic N T."/>
            <person name="Byers J.R.P. K."/>
            <person name="Montejo-Kovacevich G."/>
            <person name="Yen C E."/>
        </authorList>
    </citation>
    <scope>NUCLEOTIDE SEQUENCE [LARGE SCALE GENOMIC DNA]</scope>
</reference>
<dbReference type="AlphaFoldDB" id="A0A7R8UFG1"/>
<keyword evidence="2 11" id="KW-0479">Metal-binding</keyword>
<evidence type="ECO:0000256" key="10">
    <source>
        <dbReference type="PROSITE-ProRule" id="PRU00042"/>
    </source>
</evidence>
<evidence type="ECO:0000256" key="12">
    <source>
        <dbReference type="SAM" id="MobiDB-lite"/>
    </source>
</evidence>
<evidence type="ECO:0000256" key="2">
    <source>
        <dbReference type="ARBA" id="ARBA00022723"/>
    </source>
</evidence>
<evidence type="ECO:0000256" key="8">
    <source>
        <dbReference type="ARBA" id="ARBA00023163"/>
    </source>
</evidence>
<dbReference type="GO" id="GO:0030674">
    <property type="term" value="F:protein-macromolecule adaptor activity"/>
    <property type="evidence" value="ECO:0007669"/>
    <property type="project" value="UniProtKB-ARBA"/>
</dbReference>
<feature type="region of interest" description="Disordered" evidence="12">
    <location>
        <begin position="163"/>
        <end position="224"/>
    </location>
</feature>
<feature type="domain" description="C2H2-type" evidence="13">
    <location>
        <begin position="258"/>
        <end position="285"/>
    </location>
</feature>
<dbReference type="Pfam" id="PF13912">
    <property type="entry name" value="zf-C2H2_6"/>
    <property type="match status" value="2"/>
</dbReference>
<dbReference type="InParanoid" id="A0A7R8UFG1"/>
<sequence length="527" mass="60068">MEHVPYIDLNLICRICLKGEAAVSIYSEAFTVRPIDMAQKMDFFRVDNLYGLSTWLCQTCTGRLIDAYNLKEQCEYSNARLNEYFHMYKGFTYNANRNDVNYSFMKSSASSEVSSTFAKDDEIYDAVNIACEILNENQSRLSTADEDVLNDVIIDVNSLTQSEDSLGVSAGDPQAKPAIEPGGAGNCDLSTKGEKDLGNEEAEETSNVNEFLQPEERSKPRRKSGKRAPIICSVCGKTFRNRTYLETHMRIHTGEKPFQCEVCQKCFNQMSNLTLHVRIHTGEKRFQCDVCSQFFTTSSNLKTHQVAHSEARNFQCNECLRNFKTLKDLNSHSAIHSNIKLFTCNICQKDFLKASYLNDHMRKVHRGERRHKCTECEKTFSNSSNLICHLRTHTGEKPYKCTVCNASFNQSSALMRHTKRHSKQKLPTNATENMAQTSENRFVSSGAQKFDIDNILMAEPHLNTGMISPLIPPIMNSTPHQNIPMDNEANQLVSMEKELNVNEYVIDFSRETNLEFSRNQHSFNFHS</sequence>
<dbReference type="SUPFAM" id="SSF57667">
    <property type="entry name" value="beta-beta-alpha zinc fingers"/>
    <property type="match status" value="4"/>
</dbReference>
<feature type="domain" description="C2H2-type" evidence="13">
    <location>
        <begin position="286"/>
        <end position="313"/>
    </location>
</feature>
<keyword evidence="6" id="KW-0805">Transcription regulation</keyword>
<dbReference type="InterPro" id="IPR012934">
    <property type="entry name" value="Znf_AD"/>
</dbReference>
<comment type="subcellular location">
    <subcellularLocation>
        <location evidence="1">Nucleus</location>
    </subcellularLocation>
</comment>
<dbReference type="FunFam" id="3.30.160.60:FF:000557">
    <property type="entry name" value="zinc finger and SCAN domain-containing protein 29"/>
    <property type="match status" value="2"/>
</dbReference>
<evidence type="ECO:0000259" key="13">
    <source>
        <dbReference type="PROSITE" id="PS50157"/>
    </source>
</evidence>
<dbReference type="GO" id="GO:0010468">
    <property type="term" value="P:regulation of gene expression"/>
    <property type="evidence" value="ECO:0007669"/>
    <property type="project" value="TreeGrafter"/>
</dbReference>
<dbReference type="FunFam" id="3.30.160.60:FF:000688">
    <property type="entry name" value="zinc finger protein 197 isoform X1"/>
    <property type="match status" value="1"/>
</dbReference>
<feature type="binding site" evidence="11">
    <location>
        <position position="57"/>
    </location>
    <ligand>
        <name>Zn(2+)</name>
        <dbReference type="ChEBI" id="CHEBI:29105"/>
    </ligand>
</feature>
<dbReference type="SUPFAM" id="SSF57716">
    <property type="entry name" value="Glucocorticoid receptor-like (DNA-binding domain)"/>
    <property type="match status" value="1"/>
</dbReference>
<name>A0A7R8UFG1_HERIL</name>
<feature type="domain" description="C2H2-type" evidence="13">
    <location>
        <begin position="314"/>
        <end position="341"/>
    </location>
</feature>
<keyword evidence="16" id="KW-1185">Reference proteome</keyword>
<dbReference type="PANTHER" id="PTHR16515:SF66">
    <property type="entry name" value="C2H2-TYPE DOMAIN-CONTAINING PROTEIN"/>
    <property type="match status" value="1"/>
</dbReference>
<evidence type="ECO:0000313" key="15">
    <source>
        <dbReference type="EMBL" id="CAD7079847.1"/>
    </source>
</evidence>
<evidence type="ECO:0000256" key="1">
    <source>
        <dbReference type="ARBA" id="ARBA00004123"/>
    </source>
</evidence>
<dbReference type="EMBL" id="LR899009">
    <property type="protein sequence ID" value="CAD7079847.1"/>
    <property type="molecule type" value="Genomic_DNA"/>
</dbReference>
<feature type="domain" description="C2H2-type" evidence="13">
    <location>
        <begin position="371"/>
        <end position="398"/>
    </location>
</feature>
<keyword evidence="8" id="KW-0804">Transcription</keyword>
<evidence type="ECO:0000259" key="14">
    <source>
        <dbReference type="PROSITE" id="PS51915"/>
    </source>
</evidence>
<evidence type="ECO:0000313" key="16">
    <source>
        <dbReference type="Proteomes" id="UP000594454"/>
    </source>
</evidence>
<dbReference type="GO" id="GO:0003677">
    <property type="term" value="F:DNA binding"/>
    <property type="evidence" value="ECO:0007669"/>
    <property type="project" value="UniProtKB-KW"/>
</dbReference>
<dbReference type="FunFam" id="3.30.160.60:FF:000478">
    <property type="entry name" value="Zinc finger protein 133"/>
    <property type="match status" value="1"/>
</dbReference>
<keyword evidence="4 10" id="KW-0863">Zinc-finger</keyword>
<evidence type="ECO:0000256" key="4">
    <source>
        <dbReference type="ARBA" id="ARBA00022771"/>
    </source>
</evidence>
<dbReference type="InterPro" id="IPR050331">
    <property type="entry name" value="Zinc_finger"/>
</dbReference>
<gene>
    <name evidence="15" type="ORF">HERILL_LOCUS3038</name>
</gene>
<dbReference type="GO" id="GO:0005634">
    <property type="term" value="C:nucleus"/>
    <property type="evidence" value="ECO:0007669"/>
    <property type="project" value="UniProtKB-SubCell"/>
</dbReference>